<proteinExistence type="predicted"/>
<protein>
    <recommendedName>
        <fullName evidence="8">Ferredoxin</fullName>
    </recommendedName>
</protein>
<evidence type="ECO:0000256" key="7">
    <source>
        <dbReference type="ARBA" id="ARBA00023014"/>
    </source>
</evidence>
<reference evidence="10 11" key="1">
    <citation type="journal article" date="2016" name="Nat. Commun.">
        <title>Thousands of microbial genomes shed light on interconnected biogeochemical processes in an aquifer system.</title>
        <authorList>
            <person name="Anantharaman K."/>
            <person name="Brown C.T."/>
            <person name="Hug L.A."/>
            <person name="Sharon I."/>
            <person name="Castelle C.J."/>
            <person name="Probst A.J."/>
            <person name="Thomas B.C."/>
            <person name="Singh A."/>
            <person name="Wilkins M.J."/>
            <person name="Karaoz U."/>
            <person name="Brodie E.L."/>
            <person name="Williams K.H."/>
            <person name="Hubbard S.S."/>
            <person name="Banfield J.F."/>
        </authorList>
    </citation>
    <scope>NUCLEOTIDE SEQUENCE [LARGE SCALE GENOMIC DNA]</scope>
</reference>
<evidence type="ECO:0000256" key="1">
    <source>
        <dbReference type="ARBA" id="ARBA00001966"/>
    </source>
</evidence>
<evidence type="ECO:0000259" key="9">
    <source>
        <dbReference type="PROSITE" id="PS51379"/>
    </source>
</evidence>
<accession>A0A1G1VBE3</accession>
<evidence type="ECO:0000256" key="2">
    <source>
        <dbReference type="ARBA" id="ARBA00022448"/>
    </source>
</evidence>
<dbReference type="EMBL" id="MHCC01000025">
    <property type="protein sequence ID" value="OGY12745.1"/>
    <property type="molecule type" value="Genomic_DNA"/>
</dbReference>
<dbReference type="PANTHER" id="PTHR39163:SF1">
    <property type="entry name" value="FERREDOXIN"/>
    <property type="match status" value="1"/>
</dbReference>
<evidence type="ECO:0000256" key="5">
    <source>
        <dbReference type="ARBA" id="ARBA00022982"/>
    </source>
</evidence>
<gene>
    <name evidence="10" type="ORF">A3A77_00455</name>
</gene>
<dbReference type="InterPro" id="IPR052395">
    <property type="entry name" value="ET_Ferredoxin"/>
</dbReference>
<comment type="cofactor">
    <cofactor evidence="1">
        <name>[4Fe-4S] cluster</name>
        <dbReference type="ChEBI" id="CHEBI:49883"/>
    </cofactor>
</comment>
<evidence type="ECO:0000313" key="11">
    <source>
        <dbReference type="Proteomes" id="UP000178659"/>
    </source>
</evidence>
<dbReference type="Pfam" id="PF13370">
    <property type="entry name" value="Fer4_13"/>
    <property type="match status" value="1"/>
</dbReference>
<evidence type="ECO:0000256" key="6">
    <source>
        <dbReference type="ARBA" id="ARBA00023004"/>
    </source>
</evidence>
<dbReference type="GO" id="GO:0009055">
    <property type="term" value="F:electron transfer activity"/>
    <property type="evidence" value="ECO:0007669"/>
    <property type="project" value="UniProtKB-UniRule"/>
</dbReference>
<evidence type="ECO:0000256" key="8">
    <source>
        <dbReference type="RuleBase" id="RU368020"/>
    </source>
</evidence>
<comment type="function">
    <text evidence="8">Ferredoxins are iron-sulfur proteins that transfer electrons in a wide variety of metabolic reactions.</text>
</comment>
<dbReference type="InterPro" id="IPR001080">
    <property type="entry name" value="3Fe4S_ferredoxin"/>
</dbReference>
<evidence type="ECO:0000313" key="10">
    <source>
        <dbReference type="EMBL" id="OGY12745.1"/>
    </source>
</evidence>
<feature type="domain" description="4Fe-4S ferredoxin-type" evidence="9">
    <location>
        <begin position="14"/>
        <end position="42"/>
    </location>
</feature>
<sequence length="85" mass="9261">MAKSKVITGETVELKIEIDQETCIGCGTCSVIAPDSFELDKNFKSCLKSPIKDNKKTILEAAQSCAVDAIKVIDNRSGKQLWPES</sequence>
<evidence type="ECO:0000256" key="4">
    <source>
        <dbReference type="ARBA" id="ARBA00022723"/>
    </source>
</evidence>
<dbReference type="PROSITE" id="PS51379">
    <property type="entry name" value="4FE4S_FER_2"/>
    <property type="match status" value="1"/>
</dbReference>
<dbReference type="Gene3D" id="3.30.70.20">
    <property type="match status" value="1"/>
</dbReference>
<dbReference type="GO" id="GO:0051539">
    <property type="term" value="F:4 iron, 4 sulfur cluster binding"/>
    <property type="evidence" value="ECO:0007669"/>
    <property type="project" value="UniProtKB-KW"/>
</dbReference>
<dbReference type="Proteomes" id="UP000178659">
    <property type="component" value="Unassembled WGS sequence"/>
</dbReference>
<evidence type="ECO:0000256" key="3">
    <source>
        <dbReference type="ARBA" id="ARBA00022485"/>
    </source>
</evidence>
<dbReference type="InterPro" id="IPR017896">
    <property type="entry name" value="4Fe4S_Fe-S-bd"/>
</dbReference>
<comment type="caution">
    <text evidence="10">The sequence shown here is derived from an EMBL/GenBank/DDBJ whole genome shotgun (WGS) entry which is preliminary data.</text>
</comment>
<dbReference type="AlphaFoldDB" id="A0A1G1VBE3"/>
<name>A0A1G1VBE3_9BACT</name>
<dbReference type="GO" id="GO:0005506">
    <property type="term" value="F:iron ion binding"/>
    <property type="evidence" value="ECO:0007669"/>
    <property type="project" value="UniProtKB-UniRule"/>
</dbReference>
<keyword evidence="7 8" id="KW-0411">Iron-sulfur</keyword>
<keyword evidence="6 8" id="KW-0408">Iron</keyword>
<dbReference type="SUPFAM" id="SSF54862">
    <property type="entry name" value="4Fe-4S ferredoxins"/>
    <property type="match status" value="1"/>
</dbReference>
<keyword evidence="2 8" id="KW-0813">Transport</keyword>
<dbReference type="PANTHER" id="PTHR39163">
    <property type="entry name" value="FERREDOXIN"/>
    <property type="match status" value="1"/>
</dbReference>
<dbReference type="PRINTS" id="PR00352">
    <property type="entry name" value="3FE4SFRDOXIN"/>
</dbReference>
<keyword evidence="4 8" id="KW-0479">Metal-binding</keyword>
<keyword evidence="5 8" id="KW-0249">Electron transport</keyword>
<keyword evidence="3" id="KW-0004">4Fe-4S</keyword>
<organism evidence="10 11">
    <name type="scientific">Candidatus Blackburnbacteria bacterium RIFCSPLOWO2_01_FULL_40_20</name>
    <dbReference type="NCBI Taxonomy" id="1797519"/>
    <lineage>
        <taxon>Bacteria</taxon>
        <taxon>Candidatus Blackburniibacteriota</taxon>
    </lineage>
</organism>